<sequence>MTHAAPLDPTTATRPPATETPYVAGPARRPVDADALRARVPGWGVDLDPRDRPSYPREVYDPAATGAHWDVPEQQPELRPRERSVEHAHLTPVFGTSVPLHGASGAVRRYAYRRFSEGRAAHWLLLLAGDRVDAVESHLRSFASLHPDDPVTETGVVGELHGHGIRSRRGRVDTRHQVLDPVLVAGPWVAAAGVGVWALRALVRRARH</sequence>
<dbReference type="AlphaFoldDB" id="A0A1N6NZ97"/>
<keyword evidence="4" id="KW-1185">Reference proteome</keyword>
<keyword evidence="2" id="KW-0812">Transmembrane</keyword>
<evidence type="ECO:0000313" key="4">
    <source>
        <dbReference type="Proteomes" id="UP000186235"/>
    </source>
</evidence>
<evidence type="ECO:0000256" key="2">
    <source>
        <dbReference type="SAM" id="Phobius"/>
    </source>
</evidence>
<dbReference type="EMBL" id="FTMI01000001">
    <property type="protein sequence ID" value="SIP97424.1"/>
    <property type="molecule type" value="Genomic_DNA"/>
</dbReference>
<keyword evidence="2" id="KW-0472">Membrane</keyword>
<feature type="compositionally biased region" description="Low complexity" evidence="1">
    <location>
        <begin position="1"/>
        <end position="21"/>
    </location>
</feature>
<gene>
    <name evidence="3" type="ORF">SAMN05518682_0836</name>
</gene>
<organism evidence="3 4">
    <name type="scientific">Cellulosimicrobium aquatile</name>
    <dbReference type="NCBI Taxonomy" id="1612203"/>
    <lineage>
        <taxon>Bacteria</taxon>
        <taxon>Bacillati</taxon>
        <taxon>Actinomycetota</taxon>
        <taxon>Actinomycetes</taxon>
        <taxon>Micrococcales</taxon>
        <taxon>Promicromonosporaceae</taxon>
        <taxon>Cellulosimicrobium</taxon>
    </lineage>
</organism>
<accession>A0A1N6NZ97</accession>
<dbReference type="Proteomes" id="UP000186235">
    <property type="component" value="Unassembled WGS sequence"/>
</dbReference>
<reference evidence="4" key="1">
    <citation type="submission" date="2017-01" db="EMBL/GenBank/DDBJ databases">
        <authorList>
            <person name="Varghese N."/>
            <person name="Submissions S."/>
        </authorList>
    </citation>
    <scope>NUCLEOTIDE SEQUENCE [LARGE SCALE GENOMIC DNA]</scope>
    <source>
        <strain evidence="4">3bp</strain>
    </source>
</reference>
<dbReference type="RefSeq" id="WP_244550371.1">
    <property type="nucleotide sequence ID" value="NZ_FTMI01000001.1"/>
</dbReference>
<name>A0A1N6NZ97_9MICO</name>
<keyword evidence="2" id="KW-1133">Transmembrane helix</keyword>
<proteinExistence type="predicted"/>
<evidence type="ECO:0000256" key="1">
    <source>
        <dbReference type="SAM" id="MobiDB-lite"/>
    </source>
</evidence>
<feature type="region of interest" description="Disordered" evidence="1">
    <location>
        <begin position="1"/>
        <end position="30"/>
    </location>
</feature>
<evidence type="ECO:0000313" key="3">
    <source>
        <dbReference type="EMBL" id="SIP97424.1"/>
    </source>
</evidence>
<protein>
    <submittedName>
        <fullName evidence="3">Uncharacterized protein</fullName>
    </submittedName>
</protein>
<feature type="transmembrane region" description="Helical" evidence="2">
    <location>
        <begin position="182"/>
        <end position="203"/>
    </location>
</feature>